<gene>
    <name evidence="8 11" type="primary">tyrS</name>
    <name evidence="11" type="ORF">MCAPa_5960</name>
</gene>
<comment type="catalytic activity">
    <reaction evidence="7 8">
        <text>tRNA(Tyr) + L-tyrosine + ATP = L-tyrosyl-tRNA(Tyr) + AMP + diphosphate + H(+)</text>
        <dbReference type="Rhea" id="RHEA:10220"/>
        <dbReference type="Rhea" id="RHEA-COMP:9706"/>
        <dbReference type="Rhea" id="RHEA-COMP:9707"/>
        <dbReference type="ChEBI" id="CHEBI:15378"/>
        <dbReference type="ChEBI" id="CHEBI:30616"/>
        <dbReference type="ChEBI" id="CHEBI:33019"/>
        <dbReference type="ChEBI" id="CHEBI:58315"/>
        <dbReference type="ChEBI" id="CHEBI:78442"/>
        <dbReference type="ChEBI" id="CHEBI:78536"/>
        <dbReference type="ChEBI" id="CHEBI:456215"/>
        <dbReference type="EC" id="6.1.1.1"/>
    </reaction>
</comment>
<dbReference type="PANTHER" id="PTHR11766:SF0">
    <property type="entry name" value="TYROSINE--TRNA LIGASE, MITOCHONDRIAL"/>
    <property type="match status" value="1"/>
</dbReference>
<dbReference type="CDD" id="cd00805">
    <property type="entry name" value="TyrRS_core"/>
    <property type="match status" value="1"/>
</dbReference>
<dbReference type="Gene3D" id="3.10.290.10">
    <property type="entry name" value="RNA-binding S4 domain"/>
    <property type="match status" value="1"/>
</dbReference>
<dbReference type="PRINTS" id="PR01040">
    <property type="entry name" value="TRNASYNTHTYR"/>
</dbReference>
<dbReference type="InterPro" id="IPR014729">
    <property type="entry name" value="Rossmann-like_a/b/a_fold"/>
</dbReference>
<dbReference type="RefSeq" id="WP_011387503.1">
    <property type="nucleotide sequence ID" value="NZ_JFDO01000025.1"/>
</dbReference>
<comment type="subcellular location">
    <subcellularLocation>
        <location evidence="8">Cytoplasm</location>
    </subcellularLocation>
</comment>
<dbReference type="GO" id="GO:0006437">
    <property type="term" value="P:tyrosyl-tRNA aminoacylation"/>
    <property type="evidence" value="ECO:0007669"/>
    <property type="project" value="UniProtKB-UniRule"/>
</dbReference>
<dbReference type="InterPro" id="IPR002307">
    <property type="entry name" value="Tyr-tRNA-ligase"/>
</dbReference>
<dbReference type="Proteomes" id="UP000028533">
    <property type="component" value="Unassembled WGS sequence"/>
</dbReference>
<feature type="binding site" evidence="8">
    <location>
        <position position="168"/>
    </location>
    <ligand>
        <name>L-tyrosine</name>
        <dbReference type="ChEBI" id="CHEBI:58315"/>
    </ligand>
</feature>
<name>A0A084EK12_MYCCA</name>
<dbReference type="InterPro" id="IPR024088">
    <property type="entry name" value="Tyr-tRNA-ligase_bac-type"/>
</dbReference>
<dbReference type="PANTHER" id="PTHR11766">
    <property type="entry name" value="TYROSYL-TRNA SYNTHETASE"/>
    <property type="match status" value="1"/>
</dbReference>
<comment type="function">
    <text evidence="8">Catalyzes the attachment of tyrosine to tRNA(Tyr) in a two-step reaction: tyrosine is first activated by ATP to form Tyr-AMP and then transferred to the acceptor end of tRNA(Tyr).</text>
</comment>
<feature type="short sequence motif" description="'KMSKS' region" evidence="8">
    <location>
        <begin position="226"/>
        <end position="230"/>
    </location>
</feature>
<feature type="binding site" evidence="8">
    <location>
        <position position="35"/>
    </location>
    <ligand>
        <name>L-tyrosine</name>
        <dbReference type="ChEBI" id="CHEBI:58315"/>
    </ligand>
</feature>
<organism evidence="11 12">
    <name type="scientific">Mycoplasma capricolum subsp. capricolum 14232</name>
    <dbReference type="NCBI Taxonomy" id="1188238"/>
    <lineage>
        <taxon>Bacteria</taxon>
        <taxon>Bacillati</taxon>
        <taxon>Mycoplasmatota</taxon>
        <taxon>Mollicutes</taxon>
        <taxon>Mycoplasmataceae</taxon>
        <taxon>Mycoplasma</taxon>
    </lineage>
</organism>
<dbReference type="FunFam" id="1.10.240.10:FF:000001">
    <property type="entry name" value="Tyrosine--tRNA ligase"/>
    <property type="match status" value="1"/>
</dbReference>
<accession>A0A084EK12</accession>
<protein>
    <recommendedName>
        <fullName evidence="8">Tyrosine--tRNA ligase</fullName>
        <ecNumber evidence="8">6.1.1.1</ecNumber>
    </recommendedName>
    <alternativeName>
        <fullName evidence="8">Tyrosyl-tRNA synthetase</fullName>
        <shortName evidence="8">TyrRS</shortName>
    </alternativeName>
</protein>
<evidence type="ECO:0000256" key="3">
    <source>
        <dbReference type="ARBA" id="ARBA00022840"/>
    </source>
</evidence>
<dbReference type="InterPro" id="IPR036986">
    <property type="entry name" value="S4_RNA-bd_sf"/>
</dbReference>
<keyword evidence="2 8" id="KW-0547">Nucleotide-binding</keyword>
<dbReference type="Pfam" id="PF22421">
    <property type="entry name" value="SYY_C-terminal"/>
    <property type="match status" value="1"/>
</dbReference>
<keyword evidence="6 8" id="KW-0030">Aminoacyl-tRNA synthetase</keyword>
<evidence type="ECO:0000256" key="7">
    <source>
        <dbReference type="ARBA" id="ARBA00048248"/>
    </source>
</evidence>
<dbReference type="GO" id="GO:0003723">
    <property type="term" value="F:RNA binding"/>
    <property type="evidence" value="ECO:0007669"/>
    <property type="project" value="UniProtKB-KW"/>
</dbReference>
<dbReference type="Gene3D" id="3.40.50.620">
    <property type="entry name" value="HUPs"/>
    <property type="match status" value="1"/>
</dbReference>
<evidence type="ECO:0000313" key="11">
    <source>
        <dbReference type="EMBL" id="KEZ18304.1"/>
    </source>
</evidence>
<dbReference type="PROSITE" id="PS00178">
    <property type="entry name" value="AA_TRNA_LIGASE_I"/>
    <property type="match status" value="1"/>
</dbReference>
<feature type="domain" description="Tyrosine--tRNA ligase SYY-like C-terminal" evidence="10">
    <location>
        <begin position="333"/>
        <end position="411"/>
    </location>
</feature>
<feature type="binding site" evidence="8">
    <location>
        <position position="229"/>
    </location>
    <ligand>
        <name>ATP</name>
        <dbReference type="ChEBI" id="CHEBI:30616"/>
    </ligand>
</feature>
<keyword evidence="1 8" id="KW-0436">Ligase</keyword>
<keyword evidence="5 8" id="KW-0648">Protein biosynthesis</keyword>
<dbReference type="AlphaFoldDB" id="A0A084EK12"/>
<comment type="similarity">
    <text evidence="8">Belongs to the class-I aminoacyl-tRNA synthetase family. TyrS type 1 subfamily.</text>
</comment>
<dbReference type="CDD" id="cd00165">
    <property type="entry name" value="S4"/>
    <property type="match status" value="1"/>
</dbReference>
<dbReference type="GO" id="GO:0005829">
    <property type="term" value="C:cytosol"/>
    <property type="evidence" value="ECO:0007669"/>
    <property type="project" value="TreeGrafter"/>
</dbReference>
<evidence type="ECO:0000256" key="9">
    <source>
        <dbReference type="PROSITE-ProRule" id="PRU00182"/>
    </source>
</evidence>
<dbReference type="GeneID" id="23778406"/>
<dbReference type="NCBIfam" id="TIGR00234">
    <property type="entry name" value="tyrS"/>
    <property type="match status" value="1"/>
</dbReference>
<dbReference type="Gene3D" id="1.10.240.10">
    <property type="entry name" value="Tyrosyl-Transfer RNA Synthetase"/>
    <property type="match status" value="1"/>
</dbReference>
<keyword evidence="3 8" id="KW-0067">ATP-binding</keyword>
<evidence type="ECO:0000313" key="12">
    <source>
        <dbReference type="Proteomes" id="UP000028533"/>
    </source>
</evidence>
<keyword evidence="8" id="KW-0963">Cytoplasm</keyword>
<dbReference type="InterPro" id="IPR001412">
    <property type="entry name" value="aa-tRNA-synth_I_CS"/>
</dbReference>
<dbReference type="InterPro" id="IPR024107">
    <property type="entry name" value="Tyr-tRNA-ligase_bac_1"/>
</dbReference>
<reference evidence="11 12" key="1">
    <citation type="submission" date="2014-02" db="EMBL/GenBank/DDBJ databases">
        <title>Genome sequence of Mycoplasma capricolum subsp. capricolum strain 14232.</title>
        <authorList>
            <person name="Sirand-Pugnet P."/>
            <person name="Breton M."/>
            <person name="Dordet-Frisoni E."/>
            <person name="Baranowski E."/>
            <person name="Barre A."/>
            <person name="Couture C."/>
            <person name="Dupuy V."/>
            <person name="Gaurivaud P."/>
            <person name="Jacob D."/>
            <person name="Lemaitre C."/>
            <person name="Manso-Silvan L."/>
            <person name="Nikolski M."/>
            <person name="Nouvel L.-X."/>
            <person name="Poumarat F."/>
            <person name="Tardy F."/>
            <person name="Thebault P."/>
            <person name="Theil S."/>
            <person name="Citti C."/>
            <person name="Thiaucourt F."/>
            <person name="Blanchard A."/>
        </authorList>
    </citation>
    <scope>NUCLEOTIDE SEQUENCE [LARGE SCALE GENOMIC DNA]</scope>
    <source>
        <strain evidence="11 12">14232</strain>
    </source>
</reference>
<evidence type="ECO:0000256" key="4">
    <source>
        <dbReference type="ARBA" id="ARBA00022884"/>
    </source>
</evidence>
<proteinExistence type="inferred from homology"/>
<dbReference type="Pfam" id="PF00579">
    <property type="entry name" value="tRNA-synt_1b"/>
    <property type="match status" value="1"/>
</dbReference>
<dbReference type="EC" id="6.1.1.1" evidence="8"/>
<dbReference type="SUPFAM" id="SSF52374">
    <property type="entry name" value="Nucleotidylyl transferase"/>
    <property type="match status" value="1"/>
</dbReference>
<comment type="subunit">
    <text evidence="8">Homodimer.</text>
</comment>
<comment type="caution">
    <text evidence="11">The sequence shown here is derived from an EMBL/GenBank/DDBJ whole genome shotgun (WGS) entry which is preliminary data.</text>
</comment>
<evidence type="ECO:0000256" key="2">
    <source>
        <dbReference type="ARBA" id="ARBA00022741"/>
    </source>
</evidence>
<dbReference type="GO" id="GO:0005524">
    <property type="term" value="F:ATP binding"/>
    <property type="evidence" value="ECO:0007669"/>
    <property type="project" value="UniProtKB-UniRule"/>
</dbReference>
<keyword evidence="4 9" id="KW-0694">RNA-binding</keyword>
<evidence type="ECO:0000256" key="1">
    <source>
        <dbReference type="ARBA" id="ARBA00022598"/>
    </source>
</evidence>
<feature type="short sequence motif" description="'HIGH' region" evidence="8">
    <location>
        <begin position="40"/>
        <end position="49"/>
    </location>
</feature>
<dbReference type="SUPFAM" id="SSF55174">
    <property type="entry name" value="Alpha-L RNA-binding motif"/>
    <property type="match status" value="1"/>
</dbReference>
<feature type="binding site" evidence="8">
    <location>
        <position position="164"/>
    </location>
    <ligand>
        <name>L-tyrosine</name>
        <dbReference type="ChEBI" id="CHEBI:58315"/>
    </ligand>
</feature>
<dbReference type="SMR" id="A0A084EK12"/>
<evidence type="ECO:0000256" key="8">
    <source>
        <dbReference type="HAMAP-Rule" id="MF_02006"/>
    </source>
</evidence>
<dbReference type="InterPro" id="IPR054608">
    <property type="entry name" value="SYY-like_C"/>
</dbReference>
<sequence>MKNNILEELKWRGLIKQVTNEQKILDAQNSNDAVYCGFDPTADSLHVGHLMMIITLKRFALQGFKPIALIGGATGMIGDPSFKASERVLQTKQQVDHNINKISTQLKEIIPTVSFVNNRDWLEDISLIDFLRDIGKHFNLSYLLAKESIATRIQTGLSVTEFCYTMLQAFDFYYLYKNNDCSVQIGGSDQWGNITSGIDFISDTINKNNKASGVTINLLTKSDGQKFGKTESGAVWLDKTKTSEYEFYQFWFNQTDEDSINLLKCLTFLTKDQIEQLIKQHNQQPAKHFLQKALASEMTKFVHQQQGLDKALKLTEAFFSGDLFSLTDDLFKMALNSLPNTQINKDTKVIDALVELKVASSKREAREFLKNKAILINNQVIEDENLVISSFDLIQNKYLLVKKGKKKYFVILVK</sequence>
<evidence type="ECO:0000256" key="6">
    <source>
        <dbReference type="ARBA" id="ARBA00023146"/>
    </source>
</evidence>
<dbReference type="InterPro" id="IPR002305">
    <property type="entry name" value="aa-tRNA-synth_Ic"/>
</dbReference>
<dbReference type="GO" id="GO:0004831">
    <property type="term" value="F:tyrosine-tRNA ligase activity"/>
    <property type="evidence" value="ECO:0007669"/>
    <property type="project" value="UniProtKB-UniRule"/>
</dbReference>
<evidence type="ECO:0000256" key="5">
    <source>
        <dbReference type="ARBA" id="ARBA00022917"/>
    </source>
</evidence>
<dbReference type="PROSITE" id="PS50889">
    <property type="entry name" value="S4"/>
    <property type="match status" value="1"/>
</dbReference>
<dbReference type="HAMAP" id="MF_02006">
    <property type="entry name" value="Tyr_tRNA_synth_type1"/>
    <property type="match status" value="1"/>
</dbReference>
<dbReference type="EMBL" id="JFDO01000025">
    <property type="protein sequence ID" value="KEZ18304.1"/>
    <property type="molecule type" value="Genomic_DNA"/>
</dbReference>
<evidence type="ECO:0000259" key="10">
    <source>
        <dbReference type="Pfam" id="PF22421"/>
    </source>
</evidence>